<sequence>MAKQIECSRRTVLRFAWAGMVAVGGLSVKPLVDYLMSKEDQPRSPLVSYAKSLEEKTDWQHVPNSRVWVKRDDQGIAALVATCTHLGCEVTYHLERKQWLCPCHGSIYDTEGRPVAGPAPKALPRAAVERKADGSLIINTEKQVGLDVRL</sequence>
<dbReference type="PRINTS" id="PR00162">
    <property type="entry name" value="RIESKE"/>
</dbReference>
<dbReference type="PATRIC" id="fig|476652.3.peg.1634"/>
<evidence type="ECO:0000256" key="5">
    <source>
        <dbReference type="ARBA" id="ARBA00023157"/>
    </source>
</evidence>
<feature type="domain" description="Rieske" evidence="8">
    <location>
        <begin position="67"/>
        <end position="137"/>
    </location>
</feature>
<dbReference type="RefSeq" id="WP_047809744.1">
    <property type="nucleotide sequence ID" value="NZ_LDZY01000005.1"/>
</dbReference>
<keyword evidence="3" id="KW-0408">Iron</keyword>
<dbReference type="PANTHER" id="PTHR10134">
    <property type="entry name" value="CYTOCHROME B-C1 COMPLEX SUBUNIT RIESKE, MITOCHONDRIAL"/>
    <property type="match status" value="1"/>
</dbReference>
<evidence type="ECO:0000256" key="6">
    <source>
        <dbReference type="ARBA" id="ARBA00034078"/>
    </source>
</evidence>
<evidence type="ECO:0000256" key="4">
    <source>
        <dbReference type="ARBA" id="ARBA00023014"/>
    </source>
</evidence>
<reference evidence="9 10" key="1">
    <citation type="submission" date="2015-06" db="EMBL/GenBank/DDBJ databases">
        <title>Draft genome of the moderately acidophilic sulfate reducer Candidatus Desulfosporosinus acididurans strain M1.</title>
        <authorList>
            <person name="Poehlein A."/>
            <person name="Petzsch P."/>
            <person name="Johnson B.D."/>
            <person name="Schloemann M."/>
            <person name="Daniel R."/>
            <person name="Muehling M."/>
        </authorList>
    </citation>
    <scope>NUCLEOTIDE SEQUENCE [LARGE SCALE GENOMIC DNA]</scope>
    <source>
        <strain evidence="9 10">M1</strain>
    </source>
</reference>
<name>A0A0J1INB8_9FIRM</name>
<protein>
    <submittedName>
        <fullName evidence="9">Cytochrome b6-f complex iron-sulfur subunit</fullName>
        <ecNumber evidence="9">1.10.9.1</ecNumber>
    </submittedName>
</protein>
<keyword evidence="1" id="KW-0001">2Fe-2S</keyword>
<keyword evidence="9" id="KW-0560">Oxidoreductase</keyword>
<organism evidence="9 10">
    <name type="scientific">Desulfosporosinus acididurans</name>
    <dbReference type="NCBI Taxonomy" id="476652"/>
    <lineage>
        <taxon>Bacteria</taxon>
        <taxon>Bacillati</taxon>
        <taxon>Bacillota</taxon>
        <taxon>Clostridia</taxon>
        <taxon>Eubacteriales</taxon>
        <taxon>Desulfitobacteriaceae</taxon>
        <taxon>Desulfosporosinus</taxon>
    </lineage>
</organism>
<dbReference type="Gene3D" id="2.102.10.10">
    <property type="entry name" value="Rieske [2Fe-2S] iron-sulphur domain"/>
    <property type="match status" value="1"/>
</dbReference>
<dbReference type="InterPro" id="IPR014349">
    <property type="entry name" value="Rieske_Fe-S_prot"/>
</dbReference>
<proteinExistence type="predicted"/>
<feature type="transmembrane region" description="Helical" evidence="7">
    <location>
        <begin position="12"/>
        <end position="32"/>
    </location>
</feature>
<accession>A0A0J1INB8</accession>
<keyword evidence="5" id="KW-1015">Disulfide bond</keyword>
<dbReference type="Proteomes" id="UP000036356">
    <property type="component" value="Unassembled WGS sequence"/>
</dbReference>
<gene>
    <name evidence="9" type="primary">petC</name>
    <name evidence="9" type="ORF">DEAC_c15800</name>
</gene>
<dbReference type="STRING" id="476652.DEAC_c15800"/>
<comment type="cofactor">
    <cofactor evidence="6">
        <name>[2Fe-2S] cluster</name>
        <dbReference type="ChEBI" id="CHEBI:190135"/>
    </cofactor>
</comment>
<dbReference type="EMBL" id="LDZY01000005">
    <property type="protein sequence ID" value="KLU66181.1"/>
    <property type="molecule type" value="Genomic_DNA"/>
</dbReference>
<dbReference type="GO" id="GO:0016705">
    <property type="term" value="F:oxidoreductase activity, acting on paired donors, with incorporation or reduction of molecular oxygen"/>
    <property type="evidence" value="ECO:0007669"/>
    <property type="project" value="UniProtKB-ARBA"/>
</dbReference>
<keyword evidence="10" id="KW-1185">Reference proteome</keyword>
<evidence type="ECO:0000256" key="2">
    <source>
        <dbReference type="ARBA" id="ARBA00022723"/>
    </source>
</evidence>
<keyword evidence="7" id="KW-0472">Membrane</keyword>
<evidence type="ECO:0000313" key="9">
    <source>
        <dbReference type="EMBL" id="KLU66181.1"/>
    </source>
</evidence>
<evidence type="ECO:0000256" key="3">
    <source>
        <dbReference type="ARBA" id="ARBA00023004"/>
    </source>
</evidence>
<dbReference type="InterPro" id="IPR017941">
    <property type="entry name" value="Rieske_2Fe-2S"/>
</dbReference>
<dbReference type="InterPro" id="IPR005805">
    <property type="entry name" value="Rieske_Fe-S_prot_C"/>
</dbReference>
<dbReference type="Pfam" id="PF00355">
    <property type="entry name" value="Rieske"/>
    <property type="match status" value="1"/>
</dbReference>
<keyword evidence="7" id="KW-0812">Transmembrane</keyword>
<keyword evidence="7" id="KW-1133">Transmembrane helix</keyword>
<dbReference type="EC" id="1.10.9.1" evidence="9"/>
<evidence type="ECO:0000259" key="8">
    <source>
        <dbReference type="PROSITE" id="PS51296"/>
    </source>
</evidence>
<evidence type="ECO:0000256" key="7">
    <source>
        <dbReference type="SAM" id="Phobius"/>
    </source>
</evidence>
<dbReference type="GO" id="GO:0051537">
    <property type="term" value="F:2 iron, 2 sulfur cluster binding"/>
    <property type="evidence" value="ECO:0007669"/>
    <property type="project" value="UniProtKB-KW"/>
</dbReference>
<dbReference type="SUPFAM" id="SSF50022">
    <property type="entry name" value="ISP domain"/>
    <property type="match status" value="1"/>
</dbReference>
<comment type="caution">
    <text evidence="9">The sequence shown here is derived from an EMBL/GenBank/DDBJ whole genome shotgun (WGS) entry which is preliminary data.</text>
</comment>
<dbReference type="GO" id="GO:0004497">
    <property type="term" value="F:monooxygenase activity"/>
    <property type="evidence" value="ECO:0007669"/>
    <property type="project" value="UniProtKB-ARBA"/>
</dbReference>
<dbReference type="GO" id="GO:0016020">
    <property type="term" value="C:membrane"/>
    <property type="evidence" value="ECO:0007669"/>
    <property type="project" value="InterPro"/>
</dbReference>
<dbReference type="InterPro" id="IPR036922">
    <property type="entry name" value="Rieske_2Fe-2S_sf"/>
</dbReference>
<keyword evidence="4" id="KW-0411">Iron-sulfur</keyword>
<keyword evidence="2" id="KW-0479">Metal-binding</keyword>
<evidence type="ECO:0000256" key="1">
    <source>
        <dbReference type="ARBA" id="ARBA00022714"/>
    </source>
</evidence>
<evidence type="ECO:0000313" key="10">
    <source>
        <dbReference type="Proteomes" id="UP000036356"/>
    </source>
</evidence>
<dbReference type="GO" id="GO:0046872">
    <property type="term" value="F:metal ion binding"/>
    <property type="evidence" value="ECO:0007669"/>
    <property type="project" value="UniProtKB-KW"/>
</dbReference>
<dbReference type="PROSITE" id="PS51296">
    <property type="entry name" value="RIESKE"/>
    <property type="match status" value="1"/>
</dbReference>
<dbReference type="AlphaFoldDB" id="A0A0J1INB8"/>